<sequence length="61" mass="7018">MVAWHFGVIFFMLSVGWLYVGRDELNARDPVGFALWFAAMALLLFATSQCFLRPFKVVIFT</sequence>
<comment type="caution">
    <text evidence="2">The sequence shown here is derived from an EMBL/GenBank/DDBJ whole genome shotgun (WGS) entry which is preliminary data.</text>
</comment>
<reference evidence="2 3" key="1">
    <citation type="submission" date="2024-11" db="EMBL/GenBank/DDBJ databases">
        <title>The Natural Products Discovery Center: Release of the First 8490 Sequenced Strains for Exploring Actinobacteria Biosynthetic Diversity.</title>
        <authorList>
            <person name="Kalkreuter E."/>
            <person name="Kautsar S.A."/>
            <person name="Yang D."/>
            <person name="Bader C.D."/>
            <person name="Teijaro C.N."/>
            <person name="Fluegel L."/>
            <person name="Davis C.M."/>
            <person name="Simpson J.R."/>
            <person name="Lauterbach L."/>
            <person name="Steele A.D."/>
            <person name="Gui C."/>
            <person name="Meng S."/>
            <person name="Li G."/>
            <person name="Viehrig K."/>
            <person name="Ye F."/>
            <person name="Su P."/>
            <person name="Kiefer A.F."/>
            <person name="Nichols A."/>
            <person name="Cepeda A.J."/>
            <person name="Yan W."/>
            <person name="Fan B."/>
            <person name="Jiang Y."/>
            <person name="Adhikari A."/>
            <person name="Zheng C.-J."/>
            <person name="Schuster L."/>
            <person name="Cowan T.M."/>
            <person name="Smanski M.J."/>
            <person name="Chevrette M.G."/>
            <person name="De Carvalho L.P.S."/>
            <person name="Shen B."/>
        </authorList>
    </citation>
    <scope>NUCLEOTIDE SEQUENCE [LARGE SCALE GENOMIC DNA]</scope>
    <source>
        <strain evidence="2 3">NPDC078403</strain>
    </source>
</reference>
<evidence type="ECO:0000313" key="3">
    <source>
        <dbReference type="Proteomes" id="UP001620262"/>
    </source>
</evidence>
<organism evidence="2 3">
    <name type="scientific">Pseudoalteromonas rhizosphaerae</name>
    <dbReference type="NCBI Taxonomy" id="2518973"/>
    <lineage>
        <taxon>Bacteria</taxon>
        <taxon>Pseudomonadati</taxon>
        <taxon>Pseudomonadota</taxon>
        <taxon>Gammaproteobacteria</taxon>
        <taxon>Alteromonadales</taxon>
        <taxon>Pseudoalteromonadaceae</taxon>
        <taxon>Pseudoalteromonas</taxon>
    </lineage>
</organism>
<name>A0ABW8KZG4_9GAMM</name>
<feature type="transmembrane region" description="Helical" evidence="1">
    <location>
        <begin position="33"/>
        <end position="55"/>
    </location>
</feature>
<accession>A0ABW8KZG4</accession>
<evidence type="ECO:0000256" key="1">
    <source>
        <dbReference type="SAM" id="Phobius"/>
    </source>
</evidence>
<protein>
    <submittedName>
        <fullName evidence="2">Uncharacterized protein</fullName>
    </submittedName>
</protein>
<keyword evidence="1" id="KW-0472">Membrane</keyword>
<dbReference type="Proteomes" id="UP001620262">
    <property type="component" value="Unassembled WGS sequence"/>
</dbReference>
<dbReference type="RefSeq" id="WP_404675842.1">
    <property type="nucleotide sequence ID" value="NZ_JBJDOT010000021.1"/>
</dbReference>
<feature type="transmembrane region" description="Helical" evidence="1">
    <location>
        <begin position="6"/>
        <end position="21"/>
    </location>
</feature>
<proteinExistence type="predicted"/>
<keyword evidence="3" id="KW-1185">Reference proteome</keyword>
<evidence type="ECO:0000313" key="2">
    <source>
        <dbReference type="EMBL" id="MFK3865166.1"/>
    </source>
</evidence>
<keyword evidence="1" id="KW-0812">Transmembrane</keyword>
<keyword evidence="1" id="KW-1133">Transmembrane helix</keyword>
<dbReference type="EMBL" id="JBJDOT010000021">
    <property type="protein sequence ID" value="MFK3865166.1"/>
    <property type="molecule type" value="Genomic_DNA"/>
</dbReference>
<gene>
    <name evidence="2" type="ORF">ACI2JU_15005</name>
</gene>